<dbReference type="AlphaFoldDB" id="A0AAU2VQ52"/>
<sequence length="152" mass="16898">MDYSHDDEGLARQPIGYWSWAAHTATVGHIRSALAEHGLTQPRWWVLNQLADADDSGRPRAEVVALLRGYLDVGDGMEPEVDALIDQALITQDAGTRLRLTPEGGELRTRAHARVARASAEIHDGIPPEEFVRTMKVLQRMIHNVGGKAWHH</sequence>
<gene>
    <name evidence="1" type="ORF">OG398_13705</name>
</gene>
<dbReference type="EMBL" id="CP108313">
    <property type="protein sequence ID" value="WTW69252.1"/>
    <property type="molecule type" value="Genomic_DNA"/>
</dbReference>
<dbReference type="Gene3D" id="1.10.10.10">
    <property type="entry name" value="Winged helix-like DNA-binding domain superfamily/Winged helix DNA-binding domain"/>
    <property type="match status" value="1"/>
</dbReference>
<dbReference type="InterPro" id="IPR036388">
    <property type="entry name" value="WH-like_DNA-bd_sf"/>
</dbReference>
<evidence type="ECO:0000313" key="1">
    <source>
        <dbReference type="EMBL" id="WTW69252.1"/>
    </source>
</evidence>
<organism evidence="1">
    <name type="scientific">Streptomyces sp. NBC_00008</name>
    <dbReference type="NCBI Taxonomy" id="2903610"/>
    <lineage>
        <taxon>Bacteria</taxon>
        <taxon>Bacillati</taxon>
        <taxon>Actinomycetota</taxon>
        <taxon>Actinomycetes</taxon>
        <taxon>Kitasatosporales</taxon>
        <taxon>Streptomycetaceae</taxon>
        <taxon>Streptomyces</taxon>
    </lineage>
</organism>
<dbReference type="InterPro" id="IPR036390">
    <property type="entry name" value="WH_DNA-bd_sf"/>
</dbReference>
<protein>
    <submittedName>
        <fullName evidence="1">MarR family winged helix-turn-helix transcriptional regulator</fullName>
    </submittedName>
</protein>
<proteinExistence type="predicted"/>
<reference evidence="1" key="1">
    <citation type="submission" date="2022-10" db="EMBL/GenBank/DDBJ databases">
        <title>The complete genomes of actinobacterial strains from the NBC collection.</title>
        <authorList>
            <person name="Joergensen T.S."/>
            <person name="Alvarez Arevalo M."/>
            <person name="Sterndorff E.B."/>
            <person name="Faurdal D."/>
            <person name="Vuksanovic O."/>
            <person name="Mourched A.-S."/>
            <person name="Charusanti P."/>
            <person name="Shaw S."/>
            <person name="Blin K."/>
            <person name="Weber T."/>
        </authorList>
    </citation>
    <scope>NUCLEOTIDE SEQUENCE</scope>
    <source>
        <strain evidence="1">NBC_00008</strain>
    </source>
</reference>
<name>A0AAU2VQ52_9ACTN</name>
<accession>A0AAU2VQ52</accession>
<dbReference type="SUPFAM" id="SSF46785">
    <property type="entry name" value="Winged helix' DNA-binding domain"/>
    <property type="match status" value="1"/>
</dbReference>